<organism evidence="5 6">
    <name type="scientific">Heligmosomoides polygyrus</name>
    <name type="common">Parasitic roundworm</name>
    <dbReference type="NCBI Taxonomy" id="6339"/>
    <lineage>
        <taxon>Eukaryota</taxon>
        <taxon>Metazoa</taxon>
        <taxon>Ecdysozoa</taxon>
        <taxon>Nematoda</taxon>
        <taxon>Chromadorea</taxon>
        <taxon>Rhabditida</taxon>
        <taxon>Rhabditina</taxon>
        <taxon>Rhabditomorpha</taxon>
        <taxon>Strongyloidea</taxon>
        <taxon>Heligmosomidae</taxon>
        <taxon>Heligmosomoides</taxon>
    </lineage>
</organism>
<proteinExistence type="predicted"/>
<dbReference type="PANTHER" id="PTHR10457">
    <property type="entry name" value="MEVALONATE KINASE/GALACTOKINASE"/>
    <property type="match status" value="1"/>
</dbReference>
<dbReference type="Gene3D" id="3.30.70.890">
    <property type="entry name" value="GHMP kinase, C-terminal domain"/>
    <property type="match status" value="1"/>
</dbReference>
<keyword evidence="2" id="KW-0067">ATP-binding</keyword>
<protein>
    <submittedName>
        <fullName evidence="6">GHMP_kinases_C domain-containing protein</fullName>
    </submittedName>
</protein>
<keyword evidence="1" id="KW-0547">Nucleotide-binding</keyword>
<gene>
    <name evidence="4" type="ORF">HPBE_LOCUS25317</name>
</gene>
<dbReference type="InterPro" id="IPR013750">
    <property type="entry name" value="GHMP_kinase_C_dom"/>
</dbReference>
<keyword evidence="5" id="KW-1185">Reference proteome</keyword>
<dbReference type="InterPro" id="IPR036554">
    <property type="entry name" value="GHMP_kinase_C_sf"/>
</dbReference>
<dbReference type="WBParaSite" id="HPBE_0002531801-mRNA-1">
    <property type="protein sequence ID" value="HPBE_0002531801-mRNA-1"/>
    <property type="gene ID" value="HPBE_0002531801"/>
</dbReference>
<evidence type="ECO:0000313" key="5">
    <source>
        <dbReference type="Proteomes" id="UP000050761"/>
    </source>
</evidence>
<evidence type="ECO:0000313" key="4">
    <source>
        <dbReference type="EMBL" id="VDP50478.1"/>
    </source>
</evidence>
<dbReference type="GO" id="GO:0006012">
    <property type="term" value="P:galactose metabolic process"/>
    <property type="evidence" value="ECO:0007669"/>
    <property type="project" value="TreeGrafter"/>
</dbReference>
<reference evidence="4 5" key="1">
    <citation type="submission" date="2018-11" db="EMBL/GenBank/DDBJ databases">
        <authorList>
            <consortium name="Pathogen Informatics"/>
        </authorList>
    </citation>
    <scope>NUCLEOTIDE SEQUENCE [LARGE SCALE GENOMIC DNA]</scope>
</reference>
<dbReference type="GO" id="GO:0005829">
    <property type="term" value="C:cytosol"/>
    <property type="evidence" value="ECO:0007669"/>
    <property type="project" value="TreeGrafter"/>
</dbReference>
<dbReference type="Pfam" id="PF08544">
    <property type="entry name" value="GHMP_kinases_C"/>
    <property type="match status" value="1"/>
</dbReference>
<evidence type="ECO:0000313" key="6">
    <source>
        <dbReference type="WBParaSite" id="HPBE_0002531801-mRNA-1"/>
    </source>
</evidence>
<accession>A0A183GRJ8</accession>
<accession>A0A3P8EU80</accession>
<evidence type="ECO:0000256" key="1">
    <source>
        <dbReference type="ARBA" id="ARBA00022741"/>
    </source>
</evidence>
<feature type="domain" description="GHMP kinase C-terminal" evidence="3">
    <location>
        <begin position="78"/>
        <end position="138"/>
    </location>
</feature>
<reference evidence="6" key="2">
    <citation type="submission" date="2019-09" db="UniProtKB">
        <authorList>
            <consortium name="WormBaseParasite"/>
        </authorList>
    </citation>
    <scope>IDENTIFICATION</scope>
</reference>
<sequence length="162" mass="17854">MQAYLQESLGKSLEEMVELCESLPEEASREQLEELLGKAVVLESLSANTQHSKFLRSRARHVYSEASRVDRFEDACRCGELGEMGRLMFESHRSCSEDYECSCDSLDEVVEECRKAGAFGARLTGAGWGGCAVALVDSFRPPNLDKVLFCSEPSAGISLAFL</sequence>
<dbReference type="Proteomes" id="UP000050761">
    <property type="component" value="Unassembled WGS sequence"/>
</dbReference>
<dbReference type="GO" id="GO:0005524">
    <property type="term" value="F:ATP binding"/>
    <property type="evidence" value="ECO:0007669"/>
    <property type="project" value="UniProtKB-KW"/>
</dbReference>
<name>A0A183GRJ8_HELPZ</name>
<evidence type="ECO:0000256" key="2">
    <source>
        <dbReference type="ARBA" id="ARBA00022840"/>
    </source>
</evidence>
<dbReference type="AlphaFoldDB" id="A0A183GRJ8"/>
<evidence type="ECO:0000259" key="3">
    <source>
        <dbReference type="Pfam" id="PF08544"/>
    </source>
</evidence>
<dbReference type="SUPFAM" id="SSF55060">
    <property type="entry name" value="GHMP Kinase, C-terminal domain"/>
    <property type="match status" value="1"/>
</dbReference>
<dbReference type="PANTHER" id="PTHR10457:SF7">
    <property type="entry name" value="GALACTOKINASE-RELATED"/>
    <property type="match status" value="1"/>
</dbReference>
<dbReference type="OrthoDB" id="5860667at2759"/>
<dbReference type="EMBL" id="UZAH01037714">
    <property type="protein sequence ID" value="VDP50478.1"/>
    <property type="molecule type" value="Genomic_DNA"/>
</dbReference>
<dbReference type="GO" id="GO:0004335">
    <property type="term" value="F:galactokinase activity"/>
    <property type="evidence" value="ECO:0007669"/>
    <property type="project" value="TreeGrafter"/>
</dbReference>